<protein>
    <submittedName>
        <fullName evidence="2">Diguanylate cyclase (GGDEF)-like protein</fullName>
    </submittedName>
</protein>
<dbReference type="InterPro" id="IPR043128">
    <property type="entry name" value="Rev_trsase/Diguanyl_cyclase"/>
</dbReference>
<dbReference type="Pfam" id="PF00990">
    <property type="entry name" value="GGDEF"/>
    <property type="match status" value="1"/>
</dbReference>
<dbReference type="CDD" id="cd01949">
    <property type="entry name" value="GGDEF"/>
    <property type="match status" value="1"/>
</dbReference>
<feature type="domain" description="GGDEF" evidence="1">
    <location>
        <begin position="36"/>
        <end position="72"/>
    </location>
</feature>
<dbReference type="SUPFAM" id="SSF55073">
    <property type="entry name" value="Nucleotide cyclase"/>
    <property type="match status" value="1"/>
</dbReference>
<comment type="caution">
    <text evidence="2">The sequence shown here is derived from an EMBL/GenBank/DDBJ whole genome shotgun (WGS) entry which is preliminary data.</text>
</comment>
<dbReference type="InterPro" id="IPR029787">
    <property type="entry name" value="Nucleotide_cyclase"/>
</dbReference>
<dbReference type="Proteomes" id="UP000555828">
    <property type="component" value="Unassembled WGS sequence"/>
</dbReference>
<dbReference type="InterPro" id="IPR000160">
    <property type="entry name" value="GGDEF_dom"/>
</dbReference>
<sequence>MLSELSIRDPLTNLYNRREFNQKFPKDFSLSKRENMYLNFAIIDIDHFKKINDYYGHLVGDTYLKKFQKFSN</sequence>
<dbReference type="Gene3D" id="3.30.70.270">
    <property type="match status" value="1"/>
</dbReference>
<dbReference type="GO" id="GO:0005886">
    <property type="term" value="C:plasma membrane"/>
    <property type="evidence" value="ECO:0007669"/>
    <property type="project" value="TreeGrafter"/>
</dbReference>
<dbReference type="PANTHER" id="PTHR45138">
    <property type="entry name" value="REGULATORY COMPONENTS OF SENSORY TRANSDUCTION SYSTEM"/>
    <property type="match status" value="1"/>
</dbReference>
<evidence type="ECO:0000313" key="2">
    <source>
        <dbReference type="EMBL" id="MBB6063021.1"/>
    </source>
</evidence>
<keyword evidence="3" id="KW-1185">Reference proteome</keyword>
<name>A0A841GVH5_9BACT</name>
<dbReference type="AlphaFoldDB" id="A0A841GVH5"/>
<evidence type="ECO:0000259" key="1">
    <source>
        <dbReference type="PROSITE" id="PS50887"/>
    </source>
</evidence>
<gene>
    <name evidence="2" type="ORF">HNP65_001484</name>
</gene>
<dbReference type="PROSITE" id="PS50887">
    <property type="entry name" value="GGDEF"/>
    <property type="match status" value="1"/>
</dbReference>
<dbReference type="PANTHER" id="PTHR45138:SF9">
    <property type="entry name" value="DIGUANYLATE CYCLASE DGCM-RELATED"/>
    <property type="match status" value="1"/>
</dbReference>
<dbReference type="InterPro" id="IPR050469">
    <property type="entry name" value="Diguanylate_Cyclase"/>
</dbReference>
<evidence type="ECO:0000313" key="3">
    <source>
        <dbReference type="Proteomes" id="UP000555828"/>
    </source>
</evidence>
<dbReference type="EMBL" id="JACHEX010000004">
    <property type="protein sequence ID" value="MBB6063021.1"/>
    <property type="molecule type" value="Genomic_DNA"/>
</dbReference>
<accession>A0A841GVH5</accession>
<organism evidence="2 3">
    <name type="scientific">Thermosipho japonicus</name>
    <dbReference type="NCBI Taxonomy" id="90323"/>
    <lineage>
        <taxon>Bacteria</taxon>
        <taxon>Thermotogati</taxon>
        <taxon>Thermotogota</taxon>
        <taxon>Thermotogae</taxon>
        <taxon>Thermotogales</taxon>
        <taxon>Fervidobacteriaceae</taxon>
        <taxon>Thermosipho</taxon>
    </lineage>
</organism>
<dbReference type="NCBIfam" id="TIGR00254">
    <property type="entry name" value="GGDEF"/>
    <property type="match status" value="1"/>
</dbReference>
<dbReference type="GO" id="GO:0043709">
    <property type="term" value="P:cell adhesion involved in single-species biofilm formation"/>
    <property type="evidence" value="ECO:0007669"/>
    <property type="project" value="TreeGrafter"/>
</dbReference>
<dbReference type="GO" id="GO:0052621">
    <property type="term" value="F:diguanylate cyclase activity"/>
    <property type="evidence" value="ECO:0007669"/>
    <property type="project" value="TreeGrafter"/>
</dbReference>
<reference evidence="2 3" key="1">
    <citation type="submission" date="2020-08" db="EMBL/GenBank/DDBJ databases">
        <title>Genomic Encyclopedia of Type Strains, Phase IV (KMG-IV): sequencing the most valuable type-strain genomes for metagenomic binning, comparative biology and taxonomic classification.</title>
        <authorList>
            <person name="Goeker M."/>
        </authorList>
    </citation>
    <scope>NUCLEOTIDE SEQUENCE [LARGE SCALE GENOMIC DNA]</scope>
    <source>
        <strain evidence="2 3">DSM 13481</strain>
    </source>
</reference>
<proteinExistence type="predicted"/>
<dbReference type="GO" id="GO:1902201">
    <property type="term" value="P:negative regulation of bacterial-type flagellum-dependent cell motility"/>
    <property type="evidence" value="ECO:0007669"/>
    <property type="project" value="TreeGrafter"/>
</dbReference>